<keyword evidence="1" id="KW-0732">Signal</keyword>
<dbReference type="Proteomes" id="UP000235547">
    <property type="component" value="Unassembled WGS sequence"/>
</dbReference>
<reference evidence="3 4" key="1">
    <citation type="submission" date="2018-01" db="EMBL/GenBank/DDBJ databases">
        <title>Halomonas endophytica sp. nov., isolated from storage liquid in the stems of Populus euphratica.</title>
        <authorList>
            <person name="Chen C."/>
        </authorList>
    </citation>
    <scope>NUCLEOTIDE SEQUENCE [LARGE SCALE GENOMIC DNA]</scope>
    <source>
        <strain evidence="3 4">BZ-SZ-XJ27</strain>
    </source>
</reference>
<dbReference type="RefSeq" id="WP_102588730.1">
    <property type="nucleotide sequence ID" value="NZ_BNAE01000001.1"/>
</dbReference>
<dbReference type="EMBL" id="PNRG01000029">
    <property type="protein sequence ID" value="PMR79177.1"/>
    <property type="molecule type" value="Genomic_DNA"/>
</dbReference>
<gene>
    <name evidence="3" type="ORF">C1H70_12810</name>
</gene>
<comment type="caution">
    <text evidence="3">The sequence shown here is derived from an EMBL/GenBank/DDBJ whole genome shotgun (WGS) entry which is preliminary data.</text>
</comment>
<proteinExistence type="predicted"/>
<evidence type="ECO:0000259" key="2">
    <source>
        <dbReference type="Pfam" id="PF13670"/>
    </source>
</evidence>
<accession>A0A2N7UFG5</accession>
<dbReference type="AlphaFoldDB" id="A0A2N7UFG5"/>
<evidence type="ECO:0000313" key="3">
    <source>
        <dbReference type="EMBL" id="PMR79177.1"/>
    </source>
</evidence>
<protein>
    <recommendedName>
        <fullName evidence="2">PepSY domain-containing protein</fullName>
    </recommendedName>
</protein>
<dbReference type="InterPro" id="IPR025711">
    <property type="entry name" value="PepSY"/>
</dbReference>
<sequence length="156" mass="17496">MMTFKTRLLIPATAMMMVAGVAQANSLSLDRVDEVLEHASNFGFTHVEEIEAKSGNTIEIEGWLDEEWYADARLSLETGESLKEERERLVTGAWGMSEADVRQALEVARAEGMVDVEEIKIDKQGMIEIEGMDENGRELEVEVRQGSDTAHRVEHD</sequence>
<name>A0A2N7UFG5_9GAMM</name>
<feature type="chain" id="PRO_5014821500" description="PepSY domain-containing protein" evidence="1">
    <location>
        <begin position="25"/>
        <end position="156"/>
    </location>
</feature>
<evidence type="ECO:0000313" key="4">
    <source>
        <dbReference type="Proteomes" id="UP000235547"/>
    </source>
</evidence>
<feature type="domain" description="PepSY" evidence="2">
    <location>
        <begin position="102"/>
        <end position="145"/>
    </location>
</feature>
<evidence type="ECO:0000256" key="1">
    <source>
        <dbReference type="SAM" id="SignalP"/>
    </source>
</evidence>
<dbReference type="Pfam" id="PF13670">
    <property type="entry name" value="PepSY_2"/>
    <property type="match status" value="1"/>
</dbReference>
<keyword evidence="4" id="KW-1185">Reference proteome</keyword>
<organism evidence="3 4">
    <name type="scientific">Halomonas urumqiensis</name>
    <dbReference type="NCBI Taxonomy" id="1684789"/>
    <lineage>
        <taxon>Bacteria</taxon>
        <taxon>Pseudomonadati</taxon>
        <taxon>Pseudomonadota</taxon>
        <taxon>Gammaproteobacteria</taxon>
        <taxon>Oceanospirillales</taxon>
        <taxon>Halomonadaceae</taxon>
        <taxon>Halomonas</taxon>
    </lineage>
</organism>
<dbReference type="OrthoDB" id="7595029at2"/>
<feature type="signal peptide" evidence="1">
    <location>
        <begin position="1"/>
        <end position="24"/>
    </location>
</feature>